<keyword evidence="1" id="KW-0812">Transmembrane</keyword>
<evidence type="ECO:0000256" key="1">
    <source>
        <dbReference type="SAM" id="Phobius"/>
    </source>
</evidence>
<evidence type="ECO:0000313" key="2">
    <source>
        <dbReference type="EMBL" id="OGH62120.1"/>
    </source>
</evidence>
<gene>
    <name evidence="2" type="ORF">A2848_01430</name>
</gene>
<name>A0A1F6LRU9_9BACT</name>
<organism evidence="2 3">
    <name type="scientific">Candidatus Magasanikbacteria bacterium RIFCSPHIGHO2_01_FULL_50_8</name>
    <dbReference type="NCBI Taxonomy" id="1798674"/>
    <lineage>
        <taxon>Bacteria</taxon>
        <taxon>Candidatus Magasanikiibacteriota</taxon>
    </lineage>
</organism>
<sequence>MDSKILKVFLWFFGFAMFVALVFVIGFLGYIAVDLAPESTDVMNRVRFSIVGVAIFALFMHLWVCYTFAKHGE</sequence>
<dbReference type="AlphaFoldDB" id="A0A1F6LRU9"/>
<feature type="transmembrane region" description="Helical" evidence="1">
    <location>
        <begin position="48"/>
        <end position="69"/>
    </location>
</feature>
<dbReference type="EMBL" id="MFPV01000020">
    <property type="protein sequence ID" value="OGH62120.1"/>
    <property type="molecule type" value="Genomic_DNA"/>
</dbReference>
<accession>A0A1F6LRU9</accession>
<feature type="transmembrane region" description="Helical" evidence="1">
    <location>
        <begin position="9"/>
        <end position="33"/>
    </location>
</feature>
<evidence type="ECO:0000313" key="3">
    <source>
        <dbReference type="Proteomes" id="UP000176329"/>
    </source>
</evidence>
<comment type="caution">
    <text evidence="2">The sequence shown here is derived from an EMBL/GenBank/DDBJ whole genome shotgun (WGS) entry which is preliminary data.</text>
</comment>
<keyword evidence="1" id="KW-1133">Transmembrane helix</keyword>
<dbReference type="Proteomes" id="UP000176329">
    <property type="component" value="Unassembled WGS sequence"/>
</dbReference>
<proteinExistence type="predicted"/>
<protein>
    <submittedName>
        <fullName evidence="2">Uncharacterized protein</fullName>
    </submittedName>
</protein>
<keyword evidence="1" id="KW-0472">Membrane</keyword>
<reference evidence="2 3" key="1">
    <citation type="journal article" date="2016" name="Nat. Commun.">
        <title>Thousands of microbial genomes shed light on interconnected biogeochemical processes in an aquifer system.</title>
        <authorList>
            <person name="Anantharaman K."/>
            <person name="Brown C.T."/>
            <person name="Hug L.A."/>
            <person name="Sharon I."/>
            <person name="Castelle C.J."/>
            <person name="Probst A.J."/>
            <person name="Thomas B.C."/>
            <person name="Singh A."/>
            <person name="Wilkins M.J."/>
            <person name="Karaoz U."/>
            <person name="Brodie E.L."/>
            <person name="Williams K.H."/>
            <person name="Hubbard S.S."/>
            <person name="Banfield J.F."/>
        </authorList>
    </citation>
    <scope>NUCLEOTIDE SEQUENCE [LARGE SCALE GENOMIC DNA]</scope>
</reference>